<dbReference type="KEGG" id="ndi:NDAI_0A07540"/>
<evidence type="ECO:0000256" key="2">
    <source>
        <dbReference type="ARBA" id="ARBA00022491"/>
    </source>
</evidence>
<dbReference type="STRING" id="1071378.G0W520"/>
<accession>G0W520</accession>
<evidence type="ECO:0000259" key="13">
    <source>
        <dbReference type="PROSITE" id="PS50157"/>
    </source>
</evidence>
<dbReference type="AlphaFoldDB" id="G0W520"/>
<dbReference type="PROSITE" id="PS50157">
    <property type="entry name" value="ZINC_FINGER_C2H2_2"/>
    <property type="match status" value="2"/>
</dbReference>
<reference evidence="14 15" key="1">
    <citation type="journal article" date="2011" name="Proc. Natl. Acad. Sci. U.S.A.">
        <title>Evolutionary erosion of yeast sex chromosomes by mating-type switching accidents.</title>
        <authorList>
            <person name="Gordon J.L."/>
            <person name="Armisen D."/>
            <person name="Proux-Wera E."/>
            <person name="Oheigeartaigh S.S."/>
            <person name="Byrne K.P."/>
            <person name="Wolfe K.H."/>
        </authorList>
    </citation>
    <scope>NUCLEOTIDE SEQUENCE [LARGE SCALE GENOMIC DNA]</scope>
    <source>
        <strain evidence="15">ATCC 10597 / BCRC 20456 / CBS 421 / NBRC 0211 / NRRL Y-12639</strain>
    </source>
</reference>
<keyword evidence="5 11" id="KW-0863">Zinc-finger</keyword>
<name>G0W520_NAUDC</name>
<dbReference type="InterPro" id="IPR013087">
    <property type="entry name" value="Znf_C2H2_type"/>
</dbReference>
<feature type="domain" description="C2H2-type" evidence="13">
    <location>
        <begin position="286"/>
        <end position="315"/>
    </location>
</feature>
<organism evidence="14 15">
    <name type="scientific">Naumovozyma dairenensis (strain ATCC 10597 / BCRC 20456 / CBS 421 / NBRC 0211 / NRRL Y-12639)</name>
    <name type="common">Saccharomyces dairenensis</name>
    <dbReference type="NCBI Taxonomy" id="1071378"/>
    <lineage>
        <taxon>Eukaryota</taxon>
        <taxon>Fungi</taxon>
        <taxon>Dikarya</taxon>
        <taxon>Ascomycota</taxon>
        <taxon>Saccharomycotina</taxon>
        <taxon>Saccharomycetes</taxon>
        <taxon>Saccharomycetales</taxon>
        <taxon>Saccharomycetaceae</taxon>
        <taxon>Naumovozyma</taxon>
    </lineage>
</organism>
<evidence type="ECO:0000313" key="15">
    <source>
        <dbReference type="Proteomes" id="UP000000689"/>
    </source>
</evidence>
<dbReference type="SMART" id="SM00355">
    <property type="entry name" value="ZnF_C2H2"/>
    <property type="match status" value="2"/>
</dbReference>
<evidence type="ECO:0000256" key="12">
    <source>
        <dbReference type="SAM" id="MobiDB-lite"/>
    </source>
</evidence>
<evidence type="ECO:0000256" key="1">
    <source>
        <dbReference type="ARBA" id="ARBA00004123"/>
    </source>
</evidence>
<keyword evidence="15" id="KW-1185">Reference proteome</keyword>
<dbReference type="Gene3D" id="3.30.160.60">
    <property type="entry name" value="Classic Zinc Finger"/>
    <property type="match status" value="2"/>
</dbReference>
<keyword evidence="7" id="KW-0805">Transcription regulation</keyword>
<dbReference type="PANTHER" id="PTHR46179:SF13">
    <property type="entry name" value="C2H2-TYPE DOMAIN-CONTAINING PROTEIN"/>
    <property type="match status" value="1"/>
</dbReference>
<feature type="domain" description="C2H2-type" evidence="13">
    <location>
        <begin position="258"/>
        <end position="285"/>
    </location>
</feature>
<dbReference type="FunFam" id="3.30.160.60:FF:000045">
    <property type="entry name" value="ZFP69 zinc finger protein B"/>
    <property type="match status" value="1"/>
</dbReference>
<feature type="region of interest" description="Disordered" evidence="12">
    <location>
        <begin position="330"/>
        <end position="370"/>
    </location>
</feature>
<dbReference type="GO" id="GO:0006357">
    <property type="term" value="P:regulation of transcription by RNA polymerase II"/>
    <property type="evidence" value="ECO:0007669"/>
    <property type="project" value="TreeGrafter"/>
</dbReference>
<feature type="compositionally biased region" description="Acidic residues" evidence="12">
    <location>
        <begin position="344"/>
        <end position="353"/>
    </location>
</feature>
<keyword evidence="4" id="KW-0677">Repeat</keyword>
<evidence type="ECO:0000256" key="7">
    <source>
        <dbReference type="ARBA" id="ARBA00023015"/>
    </source>
</evidence>
<evidence type="ECO:0000256" key="3">
    <source>
        <dbReference type="ARBA" id="ARBA00022723"/>
    </source>
</evidence>
<dbReference type="InterPro" id="IPR051061">
    <property type="entry name" value="Zinc_finger_trans_reg"/>
</dbReference>
<evidence type="ECO:0000256" key="8">
    <source>
        <dbReference type="ARBA" id="ARBA00023125"/>
    </source>
</evidence>
<keyword evidence="3" id="KW-0479">Metal-binding</keyword>
<dbReference type="GO" id="GO:0005634">
    <property type="term" value="C:nucleus"/>
    <property type="evidence" value="ECO:0007669"/>
    <property type="project" value="UniProtKB-SubCell"/>
</dbReference>
<evidence type="ECO:0000256" key="4">
    <source>
        <dbReference type="ARBA" id="ARBA00022737"/>
    </source>
</evidence>
<dbReference type="Pfam" id="PF00096">
    <property type="entry name" value="zf-C2H2"/>
    <property type="match status" value="2"/>
</dbReference>
<dbReference type="PANTHER" id="PTHR46179">
    <property type="entry name" value="ZINC FINGER PROTEIN"/>
    <property type="match status" value="1"/>
</dbReference>
<dbReference type="PROSITE" id="PS00028">
    <property type="entry name" value="ZINC_FINGER_C2H2_1"/>
    <property type="match status" value="2"/>
</dbReference>
<evidence type="ECO:0000256" key="9">
    <source>
        <dbReference type="ARBA" id="ARBA00023163"/>
    </source>
</evidence>
<dbReference type="OrthoDB" id="6077919at2759"/>
<keyword evidence="2" id="KW-0678">Repressor</keyword>
<proteinExistence type="predicted"/>
<evidence type="ECO:0000256" key="11">
    <source>
        <dbReference type="PROSITE-ProRule" id="PRU00042"/>
    </source>
</evidence>
<dbReference type="GeneID" id="11495395"/>
<dbReference type="eggNOG" id="KOG1721">
    <property type="taxonomic scope" value="Eukaryota"/>
</dbReference>
<evidence type="ECO:0000256" key="10">
    <source>
        <dbReference type="ARBA" id="ARBA00023242"/>
    </source>
</evidence>
<keyword evidence="10" id="KW-0539">Nucleus</keyword>
<protein>
    <recommendedName>
        <fullName evidence="13">C2H2-type domain-containing protein</fullName>
    </recommendedName>
</protein>
<dbReference type="GO" id="GO:0008270">
    <property type="term" value="F:zinc ion binding"/>
    <property type="evidence" value="ECO:0007669"/>
    <property type="project" value="UniProtKB-KW"/>
</dbReference>
<dbReference type="Proteomes" id="UP000000689">
    <property type="component" value="Chromosome 1"/>
</dbReference>
<gene>
    <name evidence="14" type="primary">NDAI0A07540</name>
    <name evidence="14" type="ordered locus">NDAI_0A07540</name>
</gene>
<evidence type="ECO:0000313" key="14">
    <source>
        <dbReference type="EMBL" id="CCD22908.1"/>
    </source>
</evidence>
<dbReference type="FunFam" id="3.30.160.60:FF:000100">
    <property type="entry name" value="Zinc finger 45-like"/>
    <property type="match status" value="1"/>
</dbReference>
<dbReference type="GO" id="GO:0003677">
    <property type="term" value="F:DNA binding"/>
    <property type="evidence" value="ECO:0007669"/>
    <property type="project" value="UniProtKB-KW"/>
</dbReference>
<keyword evidence="6" id="KW-0862">Zinc</keyword>
<keyword evidence="8" id="KW-0238">DNA-binding</keyword>
<dbReference type="HOGENOM" id="CLU_748198_0_0_1"/>
<comment type="subcellular location">
    <subcellularLocation>
        <location evidence="1">Nucleus</location>
    </subcellularLocation>
</comment>
<dbReference type="RefSeq" id="XP_003668151.1">
    <property type="nucleotide sequence ID" value="XM_003668103.1"/>
</dbReference>
<dbReference type="InterPro" id="IPR036236">
    <property type="entry name" value="Znf_C2H2_sf"/>
</dbReference>
<sequence length="370" mass="41802">MQYINENNQEFEGGTYPPFEEYVSTFTQDSTMQYYSSPAQFMVKGSYSPSFFKQATIHGKSYRSPNSLSSNNITGDGEQSNLLSTKLPTIPKFDSYKEAYTKLEDNLSLPAEWEESVSTPMQEENNIRPSLYRRFTDSALPFSGSFVGKSDYPSPDSSLINSPLSGISNEPSLAFKVPTNEASTNFSNDPFSNTVANYTSMSKIRPGLLQLHSEPLLQDMLPQMEEVPRLANPTIHRSKRSNLRYNSGPSISEEIAKYGCKHCNKRFKRPSSLNTHMNIHTGNKPYVCPYEECRKSFNAKSNMLRHYKLHFKLNSGAYILPNGEISAEKPTSKQLFGSKRNEEQELSSSEESDSNGLLRLIKKMPDITTR</sequence>
<dbReference type="EMBL" id="HE580267">
    <property type="protein sequence ID" value="CCD22908.1"/>
    <property type="molecule type" value="Genomic_DNA"/>
</dbReference>
<keyword evidence="9" id="KW-0804">Transcription</keyword>
<evidence type="ECO:0000256" key="6">
    <source>
        <dbReference type="ARBA" id="ARBA00022833"/>
    </source>
</evidence>
<evidence type="ECO:0000256" key="5">
    <source>
        <dbReference type="ARBA" id="ARBA00022771"/>
    </source>
</evidence>
<dbReference type="SUPFAM" id="SSF57667">
    <property type="entry name" value="beta-beta-alpha zinc fingers"/>
    <property type="match status" value="1"/>
</dbReference>